<dbReference type="Pfam" id="PF04294">
    <property type="entry name" value="VanW"/>
    <property type="match status" value="1"/>
</dbReference>
<organism evidence="4 5">
    <name type="scientific">Solibacillus merdavium</name>
    <dbReference type="NCBI Taxonomy" id="2762218"/>
    <lineage>
        <taxon>Bacteria</taxon>
        <taxon>Bacillati</taxon>
        <taxon>Bacillota</taxon>
        <taxon>Bacilli</taxon>
        <taxon>Bacillales</taxon>
        <taxon>Caryophanaceae</taxon>
        <taxon>Solibacillus</taxon>
    </lineage>
</organism>
<gene>
    <name evidence="4" type="ORF">H9632_15880</name>
</gene>
<evidence type="ECO:0000313" key="5">
    <source>
        <dbReference type="Proteomes" id="UP000600565"/>
    </source>
</evidence>
<feature type="domain" description="G5" evidence="3">
    <location>
        <begin position="300"/>
        <end position="384"/>
    </location>
</feature>
<dbReference type="PROSITE" id="PS51109">
    <property type="entry name" value="G5"/>
    <property type="match status" value="1"/>
</dbReference>
<dbReference type="SMART" id="SM01208">
    <property type="entry name" value="G5"/>
    <property type="match status" value="1"/>
</dbReference>
<name>A0ABR8XRI1_9BACL</name>
<dbReference type="InterPro" id="IPR052913">
    <property type="entry name" value="Glycopeptide_resist_protein"/>
</dbReference>
<dbReference type="InterPro" id="IPR011098">
    <property type="entry name" value="G5_dom"/>
</dbReference>
<feature type="compositionally biased region" description="Polar residues" evidence="2">
    <location>
        <begin position="411"/>
        <end position="424"/>
    </location>
</feature>
<evidence type="ECO:0000259" key="3">
    <source>
        <dbReference type="PROSITE" id="PS51109"/>
    </source>
</evidence>
<dbReference type="Proteomes" id="UP000600565">
    <property type="component" value="Unassembled WGS sequence"/>
</dbReference>
<dbReference type="RefSeq" id="WP_191705047.1">
    <property type="nucleotide sequence ID" value="NZ_JACSPW010000018.1"/>
</dbReference>
<evidence type="ECO:0000313" key="4">
    <source>
        <dbReference type="EMBL" id="MBD8034549.1"/>
    </source>
</evidence>
<dbReference type="PANTHER" id="PTHR35788">
    <property type="entry name" value="EXPORTED PROTEIN-RELATED"/>
    <property type="match status" value="1"/>
</dbReference>
<dbReference type="PANTHER" id="PTHR35788:SF1">
    <property type="entry name" value="EXPORTED PROTEIN"/>
    <property type="match status" value="1"/>
</dbReference>
<reference evidence="4 5" key="1">
    <citation type="submission" date="2020-08" db="EMBL/GenBank/DDBJ databases">
        <title>A Genomic Blueprint of the Chicken Gut Microbiome.</title>
        <authorList>
            <person name="Gilroy R."/>
            <person name="Ravi A."/>
            <person name="Getino M."/>
            <person name="Pursley I."/>
            <person name="Horton D.L."/>
            <person name="Alikhan N.-F."/>
            <person name="Baker D."/>
            <person name="Gharbi K."/>
            <person name="Hall N."/>
            <person name="Watson M."/>
            <person name="Adriaenssens E.M."/>
            <person name="Foster-Nyarko E."/>
            <person name="Jarju S."/>
            <person name="Secka A."/>
            <person name="Antonio M."/>
            <person name="Oren A."/>
            <person name="Chaudhuri R."/>
            <person name="La Ragione R.M."/>
            <person name="Hildebrand F."/>
            <person name="Pallen M.J."/>
        </authorList>
    </citation>
    <scope>NUCLEOTIDE SEQUENCE [LARGE SCALE GENOMIC DNA]</scope>
    <source>
        <strain evidence="4 5">Sa1YVA6</strain>
    </source>
</reference>
<dbReference type="InterPro" id="IPR007391">
    <property type="entry name" value="Vancomycin_resist_VanW"/>
</dbReference>
<comment type="caution">
    <text evidence="4">The sequence shown here is derived from an EMBL/GenBank/DDBJ whole genome shotgun (WGS) entry which is preliminary data.</text>
</comment>
<dbReference type="Pfam" id="PF07501">
    <property type="entry name" value="G5"/>
    <property type="match status" value="1"/>
</dbReference>
<feature type="region of interest" description="Disordered" evidence="2">
    <location>
        <begin position="388"/>
        <end position="452"/>
    </location>
</feature>
<evidence type="ECO:0000256" key="1">
    <source>
        <dbReference type="ARBA" id="ARBA00022729"/>
    </source>
</evidence>
<evidence type="ECO:0000256" key="2">
    <source>
        <dbReference type="SAM" id="MobiDB-lite"/>
    </source>
</evidence>
<feature type="compositionally biased region" description="Acidic residues" evidence="2">
    <location>
        <begin position="391"/>
        <end position="405"/>
    </location>
</feature>
<accession>A0ABR8XRI1</accession>
<dbReference type="Gene3D" id="2.20.230.10">
    <property type="entry name" value="Resuscitation-promoting factor rpfb"/>
    <property type="match status" value="1"/>
</dbReference>
<keyword evidence="5" id="KW-1185">Reference proteome</keyword>
<protein>
    <submittedName>
        <fullName evidence="4">VanW family protein</fullName>
    </submittedName>
</protein>
<feature type="compositionally biased region" description="Basic and acidic residues" evidence="2">
    <location>
        <begin position="425"/>
        <end position="434"/>
    </location>
</feature>
<keyword evidence="1" id="KW-0732">Signal</keyword>
<sequence>MKIVFRSIALLVLIVALLAIWVPHFIASSNATPTGNSGGSTIGGMEVGDLKGDELKAGLQNAVNDWYTKNLIVTGGGTSIEVSSPTLQFDIEATVNSFEDNYRKPWYAFWADEAAVHLPLNILPSDIVKNEISNISAWDADLTYEKVQLNASYLKTDEVKAVVNDFSILEIDRISLLVETIPEGAMGMNELVLELQDIVIEPQMPFSMLENLGETINLANREAINFIASNIYNAALNINAEILERHSQNERPSYLKPGLEAKVDVLTNEDLKFINTSTNPVVLKLSMNDGKLQTEVYTPAKEIEISVSVSNDEEIQPRTITRYSEDLAIGQTEQLQDGVEGLRISVYRTVYGEQQLVSRDYYPPVNRVIVKSSQQPVIQDSVVDVNNATDDSIDLDGDGFPDEDGSGGNPPINNQQNTNSNELSSESRIEEGSKDNLPPGSYYDKGGNLITP</sequence>
<dbReference type="EMBL" id="JACSPW010000018">
    <property type="protein sequence ID" value="MBD8034549.1"/>
    <property type="molecule type" value="Genomic_DNA"/>
</dbReference>
<proteinExistence type="predicted"/>